<evidence type="ECO:0000313" key="2">
    <source>
        <dbReference type="Proteomes" id="UP000800039"/>
    </source>
</evidence>
<accession>A0A9P4GQJ1</accession>
<comment type="caution">
    <text evidence="1">The sequence shown here is derived from an EMBL/GenBank/DDBJ whole genome shotgun (WGS) entry which is preliminary data.</text>
</comment>
<dbReference type="EMBL" id="ML976614">
    <property type="protein sequence ID" value="KAF1849932.1"/>
    <property type="molecule type" value="Genomic_DNA"/>
</dbReference>
<gene>
    <name evidence="1" type="ORF">K460DRAFT_411731</name>
</gene>
<dbReference type="Proteomes" id="UP000800039">
    <property type="component" value="Unassembled WGS sequence"/>
</dbReference>
<name>A0A9P4GQJ1_9PLEO</name>
<evidence type="ECO:0000313" key="1">
    <source>
        <dbReference type="EMBL" id="KAF1849932.1"/>
    </source>
</evidence>
<dbReference type="RefSeq" id="XP_040792495.1">
    <property type="nucleotide sequence ID" value="XM_040937492.1"/>
</dbReference>
<dbReference type="OrthoDB" id="4869816at2759"/>
<keyword evidence="2" id="KW-1185">Reference proteome</keyword>
<proteinExistence type="predicted"/>
<reference evidence="1" key="1">
    <citation type="submission" date="2020-01" db="EMBL/GenBank/DDBJ databases">
        <authorList>
            <consortium name="DOE Joint Genome Institute"/>
            <person name="Haridas S."/>
            <person name="Albert R."/>
            <person name="Binder M."/>
            <person name="Bloem J."/>
            <person name="Labutti K."/>
            <person name="Salamov A."/>
            <person name="Andreopoulos B."/>
            <person name="Baker S.E."/>
            <person name="Barry K."/>
            <person name="Bills G."/>
            <person name="Bluhm B.H."/>
            <person name="Cannon C."/>
            <person name="Castanera R."/>
            <person name="Culley D.E."/>
            <person name="Daum C."/>
            <person name="Ezra D."/>
            <person name="Gonzalez J.B."/>
            <person name="Henrissat B."/>
            <person name="Kuo A."/>
            <person name="Liang C."/>
            <person name="Lipzen A."/>
            <person name="Lutzoni F."/>
            <person name="Magnuson J."/>
            <person name="Mondo S."/>
            <person name="Nolan M."/>
            <person name="Ohm R."/>
            <person name="Pangilinan J."/>
            <person name="Park H.-J."/>
            <person name="Ramirez L."/>
            <person name="Alfaro M."/>
            <person name="Sun H."/>
            <person name="Tritt A."/>
            <person name="Yoshinaga Y."/>
            <person name="Zwiers L.-H."/>
            <person name="Turgeon B.G."/>
            <person name="Goodwin S.B."/>
            <person name="Spatafora J.W."/>
            <person name="Crous P.W."/>
            <person name="Grigoriev I.V."/>
        </authorList>
    </citation>
    <scope>NUCLEOTIDE SEQUENCE</scope>
    <source>
        <strain evidence="1">CBS 394.84</strain>
    </source>
</reference>
<dbReference type="GeneID" id="63854742"/>
<protein>
    <submittedName>
        <fullName evidence="1">Uncharacterized protein</fullName>
    </submittedName>
</protein>
<sequence length="264" mass="29558">MQNLRPVCLRLWPGINKHCVGSHCRPCLPHTLITSQRFPAVTRLLTHASRALQARTVMETPRAPFLSTLQQCLSLDSPWGFVIYRTAAYAPNDAAKWQAFQQKFNSMIQESFESAAGPEEEVAAARQGWTIRWEEKTNMAEWAAEDVKKHYEVLLASGSLPVGLSHPLCLMVTSAAIKSILDAPSPLPRYEYSSGGRGAPFVVAVDLADLDDEDKNEIEDERYKGHFNVSVQCLLDGLWPILIEQMCDVEELGRGVKMEEVWGM</sequence>
<dbReference type="AlphaFoldDB" id="A0A9P4GQJ1"/>
<organism evidence="1 2">
    <name type="scientific">Cucurbitaria berberidis CBS 394.84</name>
    <dbReference type="NCBI Taxonomy" id="1168544"/>
    <lineage>
        <taxon>Eukaryota</taxon>
        <taxon>Fungi</taxon>
        <taxon>Dikarya</taxon>
        <taxon>Ascomycota</taxon>
        <taxon>Pezizomycotina</taxon>
        <taxon>Dothideomycetes</taxon>
        <taxon>Pleosporomycetidae</taxon>
        <taxon>Pleosporales</taxon>
        <taxon>Pleosporineae</taxon>
        <taxon>Cucurbitariaceae</taxon>
        <taxon>Cucurbitaria</taxon>
    </lineage>
</organism>